<dbReference type="Pfam" id="PF24605">
    <property type="entry name" value="CEMIP_X"/>
    <property type="match status" value="1"/>
</dbReference>
<keyword evidence="3" id="KW-0325">Glycoprotein</keyword>
<dbReference type="AlphaFoldDB" id="A0A1S3J8K6"/>
<dbReference type="GO" id="GO:0016798">
    <property type="term" value="F:hydrolase activity, acting on glycosyl bonds"/>
    <property type="evidence" value="ECO:0007669"/>
    <property type="project" value="UniProtKB-KW"/>
</dbReference>
<keyword evidence="6" id="KW-0732">Signal</keyword>
<evidence type="ECO:0000256" key="2">
    <source>
        <dbReference type="ARBA" id="ARBA00022801"/>
    </source>
</evidence>
<dbReference type="InterPro" id="IPR012334">
    <property type="entry name" value="Pectin_lyas_fold"/>
</dbReference>
<dbReference type="Gene3D" id="2.160.20.10">
    <property type="entry name" value="Single-stranded right-handed beta-helix, Pectin lyase-like"/>
    <property type="match status" value="1"/>
</dbReference>
<dbReference type="Pfam" id="PF15711">
    <property type="entry name" value="ILEI"/>
    <property type="match status" value="1"/>
</dbReference>
<keyword evidence="8" id="KW-1185">Reference proteome</keyword>
<protein>
    <submittedName>
        <fullName evidence="9">Cell surface hyaluronidase</fullName>
    </submittedName>
</protein>
<keyword evidence="2" id="KW-0378">Hydrolase</keyword>
<evidence type="ECO:0000256" key="6">
    <source>
        <dbReference type="SAM" id="SignalP"/>
    </source>
</evidence>
<dbReference type="PANTHER" id="PTHR15535">
    <property type="entry name" value="TRANSMEMBRANE PROTEIN 2-RELATED"/>
    <property type="match status" value="1"/>
</dbReference>
<evidence type="ECO:0000256" key="4">
    <source>
        <dbReference type="ARBA" id="ARBA00023295"/>
    </source>
</evidence>
<feature type="chain" id="PRO_5010342616" evidence="6">
    <location>
        <begin position="26"/>
        <end position="1076"/>
    </location>
</feature>
<dbReference type="RefSeq" id="XP_013406737.1">
    <property type="nucleotide sequence ID" value="XM_013551283.1"/>
</dbReference>
<dbReference type="OMA" id="RYIHITS"/>
<dbReference type="PANTHER" id="PTHR15535:SF17">
    <property type="entry name" value="TRANSMEMBRANE PROTEIN"/>
    <property type="match status" value="1"/>
</dbReference>
<keyword evidence="4" id="KW-0326">Glycosidase</keyword>
<evidence type="ECO:0000256" key="3">
    <source>
        <dbReference type="ARBA" id="ARBA00023180"/>
    </source>
</evidence>
<evidence type="ECO:0000256" key="5">
    <source>
        <dbReference type="SAM" id="MobiDB-lite"/>
    </source>
</evidence>
<dbReference type="InterPro" id="IPR055401">
    <property type="entry name" value="CEMIP_beta-hel_dom"/>
</dbReference>
<reference evidence="9" key="1">
    <citation type="submission" date="2025-08" db="UniProtKB">
        <authorList>
            <consortium name="RefSeq"/>
        </authorList>
    </citation>
    <scope>IDENTIFICATION</scope>
    <source>
        <tissue evidence="9">Gonads</tissue>
    </source>
</reference>
<proteinExistence type="inferred from homology"/>
<accession>A0A1S3J8K6</accession>
<dbReference type="InterPro" id="IPR055400">
    <property type="entry name" value="CEMIP_X"/>
</dbReference>
<comment type="similarity">
    <text evidence="1">Belongs to the CEMIP family.</text>
</comment>
<feature type="domain" description="G8" evidence="7">
    <location>
        <begin position="43"/>
        <end position="167"/>
    </location>
</feature>
<feature type="region of interest" description="Disordered" evidence="5">
    <location>
        <begin position="1045"/>
        <end position="1076"/>
    </location>
</feature>
<dbReference type="SMART" id="SM01225">
    <property type="entry name" value="G8"/>
    <property type="match status" value="1"/>
</dbReference>
<evidence type="ECO:0000313" key="8">
    <source>
        <dbReference type="Proteomes" id="UP000085678"/>
    </source>
</evidence>
<gene>
    <name evidence="9" type="primary">LOC106171125</name>
</gene>
<dbReference type="InterPro" id="IPR019316">
    <property type="entry name" value="G8_domain"/>
</dbReference>
<name>A0A1S3J8K6_LINAN</name>
<dbReference type="InterPro" id="IPR052252">
    <property type="entry name" value="CEMIP/CEMIP2"/>
</dbReference>
<dbReference type="Proteomes" id="UP000085678">
    <property type="component" value="Unplaced"/>
</dbReference>
<organism evidence="8 9">
    <name type="scientific">Lingula anatina</name>
    <name type="common">Brachiopod</name>
    <name type="synonym">Lingula unguis</name>
    <dbReference type="NCBI Taxonomy" id="7574"/>
    <lineage>
        <taxon>Eukaryota</taxon>
        <taxon>Metazoa</taxon>
        <taxon>Spiralia</taxon>
        <taxon>Lophotrochozoa</taxon>
        <taxon>Brachiopoda</taxon>
        <taxon>Linguliformea</taxon>
        <taxon>Lingulata</taxon>
        <taxon>Lingulida</taxon>
        <taxon>Linguloidea</taxon>
        <taxon>Lingulidae</taxon>
        <taxon>Lingula</taxon>
    </lineage>
</organism>
<evidence type="ECO:0000259" key="7">
    <source>
        <dbReference type="PROSITE" id="PS51484"/>
    </source>
</evidence>
<dbReference type="KEGG" id="lak:106171125"/>
<sequence length="1076" mass="120018">MLERSACPKVSWLWVLLACARFVTSSSEQCPWLDDLTPWSDATAWPSNQVPQANTSVIIDNRQILLDVSPPPLFSLTIRNGGRLVWGVNGDHELRANYILVEEMGELEIGSAVCKFPQHRKATITLTGKRDDYLDVGNFGQKFLGARTNGTLEIHGANTFTWTVLTQTARKPTIDDGLIWDHDVNGKWNVYISGVYLYTFEPNHGNMTFDGQYSSNQYSSLANDIDNIPHGTIVMLAVRGKPLGSDRTAFDNAIESLGSTKIREFVNGNAFAMVAVKGDSSLTKETLSSEIGFTHTSTGPVDMTTGTLRFIAESAVSVRHMTKLKAHQANYVRFRVILSTMQTILNVLDDVSSLSEGDKLVISSTDFDMIQAEERVVVPCPTCSNYQVAVNVPLYYTHWGEVTNNVDMRAEVALLNRNVVIRGEMQPRCYGNNPCAFYDMDTFGGHVKADGGSLNIEGVELYHMGQAGVLASYPIHYHLLLDDAGAIVKNNVVRHSFQRCIVIHGTFGLQVMDNIAYLHFGHCYYLEDGGEHDNVLNGNLGLGTLSGHLHQADKTPATFWLTNPYNFIKNNVAAGSEEWGFMIIFPKYPKGLSEGLIHLQSKSDRTALAQFENNKAHSNTDGLFGDFILQGDLTSESILKTGNNYKPRSEAQITRFTGYKNKHQDSWYRGSPIHLSQSSFSDSPRGHTHAVAGYRRVWIENSVFVGQSDNLGEPEIYYDRTASAWVKLPRSFPSSLGTQVNGLVIYDLNIHLRNCYFNGFQTDQYRKAGGIGWKRNAGASFYTYNSVENLTFGFKDGEATGNRVFEESGGRNGNKGAMVVDIDGSLTGHAGASVVRNEPFYYTANCYEKTNWNMRVCPEKYGKIRIRYMKTSTNTLFKSDVQMVRDDLHHHREIFTTRGGIISVNLIYNHNYTMQFIGKAPNKIRIETYGFEKYAQFTAGGRVRLGICFPKNSAFTKIIYARMVVTLKATWEQFEAASLTDQAVAFWDNDTGLLFFYLRGQRTRDPTDLLRCPRGACAFLDIERTGPYEVADCYQDAYGPYSADPLPPDENALSDMVLNSSPMPSGVGAGRTREAK</sequence>
<evidence type="ECO:0000256" key="1">
    <source>
        <dbReference type="ARBA" id="ARBA00007586"/>
    </source>
</evidence>
<dbReference type="InParanoid" id="A0A1S3J8K6"/>
<dbReference type="OrthoDB" id="190675at2759"/>
<dbReference type="Pfam" id="PF24606">
    <property type="entry name" value="CEMIP_beta-hel"/>
    <property type="match status" value="1"/>
</dbReference>
<dbReference type="InterPro" id="IPR039477">
    <property type="entry name" value="ILEI/PANDER_dom"/>
</dbReference>
<dbReference type="Pfam" id="PF10162">
    <property type="entry name" value="G8"/>
    <property type="match status" value="1"/>
</dbReference>
<dbReference type="GeneID" id="106171125"/>
<feature type="signal peptide" evidence="6">
    <location>
        <begin position="1"/>
        <end position="25"/>
    </location>
</feature>
<evidence type="ECO:0000313" key="9">
    <source>
        <dbReference type="RefSeq" id="XP_013406737.1"/>
    </source>
</evidence>
<dbReference type="PROSITE" id="PS51484">
    <property type="entry name" value="G8"/>
    <property type="match status" value="1"/>
</dbReference>